<accession>A0ABR2KJC7</accession>
<keyword evidence="2" id="KW-1185">Reference proteome</keyword>
<evidence type="ECO:0000313" key="1">
    <source>
        <dbReference type="EMBL" id="KAK8890967.1"/>
    </source>
</evidence>
<comment type="caution">
    <text evidence="1">The sequence shown here is derived from an EMBL/GenBank/DDBJ whole genome shotgun (WGS) entry which is preliminary data.</text>
</comment>
<protein>
    <submittedName>
        <fullName evidence="1">Uncharacterized protein</fullName>
    </submittedName>
</protein>
<dbReference type="Proteomes" id="UP001470230">
    <property type="component" value="Unassembled WGS sequence"/>
</dbReference>
<organism evidence="1 2">
    <name type="scientific">Tritrichomonas musculus</name>
    <dbReference type="NCBI Taxonomy" id="1915356"/>
    <lineage>
        <taxon>Eukaryota</taxon>
        <taxon>Metamonada</taxon>
        <taxon>Parabasalia</taxon>
        <taxon>Tritrichomonadida</taxon>
        <taxon>Tritrichomonadidae</taxon>
        <taxon>Tritrichomonas</taxon>
    </lineage>
</organism>
<name>A0ABR2KJC7_9EUKA</name>
<proteinExistence type="predicted"/>
<dbReference type="EMBL" id="JAPFFF010000004">
    <property type="protein sequence ID" value="KAK8890967.1"/>
    <property type="molecule type" value="Genomic_DNA"/>
</dbReference>
<gene>
    <name evidence="1" type="ORF">M9Y10_028168</name>
</gene>
<reference evidence="1 2" key="1">
    <citation type="submission" date="2024-04" db="EMBL/GenBank/DDBJ databases">
        <title>Tritrichomonas musculus Genome.</title>
        <authorList>
            <person name="Alves-Ferreira E."/>
            <person name="Grigg M."/>
            <person name="Lorenzi H."/>
            <person name="Galac M."/>
        </authorList>
    </citation>
    <scope>NUCLEOTIDE SEQUENCE [LARGE SCALE GENOMIC DNA]</scope>
    <source>
        <strain evidence="1 2">EAF2021</strain>
    </source>
</reference>
<evidence type="ECO:0000313" key="2">
    <source>
        <dbReference type="Proteomes" id="UP001470230"/>
    </source>
</evidence>
<sequence length="220" mass="26345">MENDFEQDFWSPYNGFDCEDVNGYFHDCFMRDISEPIFEKEMHILDDELSANRVSHINPVHKCEMPVNKNQKIMNEIDCLFTSSDDENDKQKILNETQNSLKIHIAEKYYNTKNSRNKNGKYKVRNRENLFLSGEAEQFRMNFYHFTIGQKFDKRYVQKLHNAVCKSLGLRPINRNEYRSIKLYFQNFAQNSNEIICAVHQYLQENPNLKSQILDKRKFN</sequence>